<proteinExistence type="predicted"/>
<organism evidence="8 9">
    <name type="scientific">Trifolium pratense</name>
    <name type="common">Red clover</name>
    <dbReference type="NCBI Taxonomy" id="57577"/>
    <lineage>
        <taxon>Eukaryota</taxon>
        <taxon>Viridiplantae</taxon>
        <taxon>Streptophyta</taxon>
        <taxon>Embryophyta</taxon>
        <taxon>Tracheophyta</taxon>
        <taxon>Spermatophyta</taxon>
        <taxon>Magnoliopsida</taxon>
        <taxon>eudicotyledons</taxon>
        <taxon>Gunneridae</taxon>
        <taxon>Pentapetalae</taxon>
        <taxon>rosids</taxon>
        <taxon>fabids</taxon>
        <taxon>Fabales</taxon>
        <taxon>Fabaceae</taxon>
        <taxon>Papilionoideae</taxon>
        <taxon>50 kb inversion clade</taxon>
        <taxon>NPAAA clade</taxon>
        <taxon>Hologalegina</taxon>
        <taxon>IRL clade</taxon>
        <taxon>Trifolieae</taxon>
        <taxon>Trifolium</taxon>
    </lineage>
</organism>
<dbReference type="STRING" id="57577.A0A2K3MZJ2"/>
<dbReference type="PROSITE" id="PS51032">
    <property type="entry name" value="AP2_ERF"/>
    <property type="match status" value="1"/>
</dbReference>
<accession>A0A2K3MZJ2</accession>
<reference evidence="8 9" key="1">
    <citation type="journal article" date="2014" name="Am. J. Bot.">
        <title>Genome assembly and annotation for red clover (Trifolium pratense; Fabaceae).</title>
        <authorList>
            <person name="Istvanek J."/>
            <person name="Jaros M."/>
            <person name="Krenek A."/>
            <person name="Repkova J."/>
        </authorList>
    </citation>
    <scope>NUCLEOTIDE SEQUENCE [LARGE SCALE GENOMIC DNA]</scope>
    <source>
        <strain evidence="9">cv. Tatra</strain>
        <tissue evidence="8">Young leaves</tissue>
    </source>
</reference>
<dbReference type="OrthoDB" id="1917565at2759"/>
<dbReference type="SUPFAM" id="SSF54171">
    <property type="entry name" value="DNA-binding domain"/>
    <property type="match status" value="1"/>
</dbReference>
<dbReference type="InterPro" id="IPR036955">
    <property type="entry name" value="AP2/ERF_dom_sf"/>
</dbReference>
<dbReference type="GO" id="GO:0005634">
    <property type="term" value="C:nucleus"/>
    <property type="evidence" value="ECO:0007669"/>
    <property type="project" value="UniProtKB-SubCell"/>
</dbReference>
<name>A0A2K3MZJ2_TRIPR</name>
<reference evidence="8 9" key="2">
    <citation type="journal article" date="2017" name="Front. Plant Sci.">
        <title>Gene Classification and Mining of Molecular Markers Useful in Red Clover (Trifolium pratense) Breeding.</title>
        <authorList>
            <person name="Istvanek J."/>
            <person name="Dluhosova J."/>
            <person name="Dluhos P."/>
            <person name="Patkova L."/>
            <person name="Nedelnik J."/>
            <person name="Repkova J."/>
        </authorList>
    </citation>
    <scope>NUCLEOTIDE SEQUENCE [LARGE SCALE GENOMIC DNA]</scope>
    <source>
        <strain evidence="9">cv. Tatra</strain>
        <tissue evidence="8">Young leaves</tissue>
    </source>
</reference>
<dbReference type="GO" id="GO:0003677">
    <property type="term" value="F:DNA binding"/>
    <property type="evidence" value="ECO:0007669"/>
    <property type="project" value="UniProtKB-KW"/>
</dbReference>
<evidence type="ECO:0000313" key="9">
    <source>
        <dbReference type="Proteomes" id="UP000236291"/>
    </source>
</evidence>
<comment type="caution">
    <text evidence="8">The sequence shown here is derived from an EMBL/GenBank/DDBJ whole genome shotgun (WGS) entry which is preliminary data.</text>
</comment>
<keyword evidence="3" id="KW-0238">DNA-binding</keyword>
<dbReference type="AlphaFoldDB" id="A0A2K3MZJ2"/>
<sequence>MMMGSRKSRAKPRPQPLKESKLMTRNLRIVFDDPEATDSSEDESNQSTRIRRSIIDVPIPPVVSAVLSQNSCSEKPKIATATRKKKTCLSPQSQTKKKVVSSTPTTAAAVTRGGQSSARYRGVRMRKWGKWAAEIRDPFKGARIWLGTYNTAEEASQAYESKKLQFEMMEAEMAAGTRLKGGTGSSAAATRASAAASNNNYSADAANASMSEKFSTTTEDSHSLFSHGSPSSVLELDTLASSNMVEKVDVPSVNNGAAAEGEATEMVVCQLEELEIPDLSLLNLPEPPVAAAAENPIGTDPNLGFGFDFDRFNIDNFDLGYDDFDDDLGDLRDLHIHGFDDNVPSELPDFDFAADDEEFTAWFEEPLQHNMPCPKVL</sequence>
<feature type="compositionally biased region" description="Basic residues" evidence="6">
    <location>
        <begin position="1"/>
        <end position="12"/>
    </location>
</feature>
<dbReference type="PANTHER" id="PTHR31194">
    <property type="entry name" value="SHN SHINE , DNA BINDING / TRANSCRIPTION FACTOR"/>
    <property type="match status" value="1"/>
</dbReference>
<dbReference type="Gene3D" id="3.30.730.10">
    <property type="entry name" value="AP2/ERF domain"/>
    <property type="match status" value="1"/>
</dbReference>
<evidence type="ECO:0000259" key="7">
    <source>
        <dbReference type="PROSITE" id="PS51032"/>
    </source>
</evidence>
<evidence type="ECO:0000256" key="3">
    <source>
        <dbReference type="ARBA" id="ARBA00023125"/>
    </source>
</evidence>
<evidence type="ECO:0000256" key="4">
    <source>
        <dbReference type="ARBA" id="ARBA00023163"/>
    </source>
</evidence>
<evidence type="ECO:0000256" key="1">
    <source>
        <dbReference type="ARBA" id="ARBA00004123"/>
    </source>
</evidence>
<feature type="compositionally biased region" description="Acidic residues" evidence="6">
    <location>
        <begin position="32"/>
        <end position="44"/>
    </location>
</feature>
<comment type="subcellular location">
    <subcellularLocation>
        <location evidence="1">Nucleus</location>
    </subcellularLocation>
</comment>
<evidence type="ECO:0000256" key="5">
    <source>
        <dbReference type="ARBA" id="ARBA00023242"/>
    </source>
</evidence>
<dbReference type="InterPro" id="IPR050913">
    <property type="entry name" value="AP2/ERF_ERF"/>
</dbReference>
<evidence type="ECO:0000256" key="2">
    <source>
        <dbReference type="ARBA" id="ARBA00023015"/>
    </source>
</evidence>
<feature type="region of interest" description="Disordered" evidence="6">
    <location>
        <begin position="1"/>
        <end position="52"/>
    </location>
</feature>
<dbReference type="SMART" id="SM00380">
    <property type="entry name" value="AP2"/>
    <property type="match status" value="1"/>
</dbReference>
<feature type="domain" description="AP2/ERF" evidence="7">
    <location>
        <begin position="119"/>
        <end position="180"/>
    </location>
</feature>
<keyword evidence="4" id="KW-0804">Transcription</keyword>
<dbReference type="InterPro" id="IPR001471">
    <property type="entry name" value="AP2/ERF_dom"/>
</dbReference>
<evidence type="ECO:0000256" key="6">
    <source>
        <dbReference type="SAM" id="MobiDB-lite"/>
    </source>
</evidence>
<dbReference type="GO" id="GO:0003700">
    <property type="term" value="F:DNA-binding transcription factor activity"/>
    <property type="evidence" value="ECO:0007669"/>
    <property type="project" value="InterPro"/>
</dbReference>
<dbReference type="Proteomes" id="UP000236291">
    <property type="component" value="Unassembled WGS sequence"/>
</dbReference>
<protein>
    <submittedName>
        <fullName evidence="8">Ethylene-responsive transcription factor erf118-like protein</fullName>
    </submittedName>
</protein>
<keyword evidence="5" id="KW-0539">Nucleus</keyword>
<evidence type="ECO:0000313" key="8">
    <source>
        <dbReference type="EMBL" id="PNX96197.1"/>
    </source>
</evidence>
<keyword evidence="2" id="KW-0805">Transcription regulation</keyword>
<gene>
    <name evidence="8" type="ORF">L195_g019399</name>
</gene>
<dbReference type="EMBL" id="ASHM01014251">
    <property type="protein sequence ID" value="PNX96197.1"/>
    <property type="molecule type" value="Genomic_DNA"/>
</dbReference>
<dbReference type="Pfam" id="PF00847">
    <property type="entry name" value="AP2"/>
    <property type="match status" value="1"/>
</dbReference>
<dbReference type="PRINTS" id="PR00367">
    <property type="entry name" value="ETHRSPELEMNT"/>
</dbReference>
<dbReference type="InterPro" id="IPR016177">
    <property type="entry name" value="DNA-bd_dom_sf"/>
</dbReference>
<dbReference type="PANTHER" id="PTHR31194:SF62">
    <property type="entry name" value="ETHYLENE-RESPONSIVE TRANSCRIPTION FACTOR ERF118"/>
    <property type="match status" value="1"/>
</dbReference>
<dbReference type="CDD" id="cd00018">
    <property type="entry name" value="AP2"/>
    <property type="match status" value="1"/>
</dbReference>